<dbReference type="AlphaFoldDB" id="A0AAW2GHC3"/>
<comment type="caution">
    <text evidence="1">The sequence shown here is derived from an EMBL/GenBank/DDBJ whole genome shotgun (WGS) entry which is preliminary data.</text>
</comment>
<dbReference type="Proteomes" id="UP001430953">
    <property type="component" value="Unassembled WGS sequence"/>
</dbReference>
<gene>
    <name evidence="1" type="ORF">PUN28_005403</name>
</gene>
<reference evidence="1 2" key="1">
    <citation type="submission" date="2023-03" db="EMBL/GenBank/DDBJ databases">
        <title>High recombination rates correlate with genetic variation in Cardiocondyla obscurior ants.</title>
        <authorList>
            <person name="Errbii M."/>
        </authorList>
    </citation>
    <scope>NUCLEOTIDE SEQUENCE [LARGE SCALE GENOMIC DNA]</scope>
    <source>
        <strain evidence="1">Alpha-2009</strain>
        <tissue evidence="1">Whole body</tissue>
    </source>
</reference>
<organism evidence="1 2">
    <name type="scientific">Cardiocondyla obscurior</name>
    <dbReference type="NCBI Taxonomy" id="286306"/>
    <lineage>
        <taxon>Eukaryota</taxon>
        <taxon>Metazoa</taxon>
        <taxon>Ecdysozoa</taxon>
        <taxon>Arthropoda</taxon>
        <taxon>Hexapoda</taxon>
        <taxon>Insecta</taxon>
        <taxon>Pterygota</taxon>
        <taxon>Neoptera</taxon>
        <taxon>Endopterygota</taxon>
        <taxon>Hymenoptera</taxon>
        <taxon>Apocrita</taxon>
        <taxon>Aculeata</taxon>
        <taxon>Formicoidea</taxon>
        <taxon>Formicidae</taxon>
        <taxon>Myrmicinae</taxon>
        <taxon>Cardiocondyla</taxon>
    </lineage>
</organism>
<proteinExistence type="predicted"/>
<evidence type="ECO:0000313" key="1">
    <source>
        <dbReference type="EMBL" id="KAL0127055.1"/>
    </source>
</evidence>
<dbReference type="EMBL" id="JADYXP020000004">
    <property type="protein sequence ID" value="KAL0127055.1"/>
    <property type="molecule type" value="Genomic_DNA"/>
</dbReference>
<protein>
    <submittedName>
        <fullName evidence="1">Uncharacterized protein</fullName>
    </submittedName>
</protein>
<keyword evidence="2" id="KW-1185">Reference proteome</keyword>
<evidence type="ECO:0000313" key="2">
    <source>
        <dbReference type="Proteomes" id="UP001430953"/>
    </source>
</evidence>
<sequence length="144" mass="16484">MNRLSNTNYIPSLENHIYMYVFNATIISHAVIAFELDEPLHYRRIRLAYYMRAADKRRKSPGLVHARPIKATFPARSIEFDGSFTPHRLVDNAESSSASATKDRNSHLSECAPNSIYNHAWRVTQKASEESQNVTHARIKIKSP</sequence>
<name>A0AAW2GHC3_9HYME</name>
<accession>A0AAW2GHC3</accession>